<evidence type="ECO:0000256" key="5">
    <source>
        <dbReference type="PROSITE-ProRule" id="PRU00169"/>
    </source>
</evidence>
<dbReference type="InterPro" id="IPR016032">
    <property type="entry name" value="Sig_transdc_resp-reg_C-effctor"/>
</dbReference>
<dbReference type="InterPro" id="IPR036388">
    <property type="entry name" value="WH-like_DNA-bd_sf"/>
</dbReference>
<dbReference type="PROSITE" id="PS50043">
    <property type="entry name" value="HTH_LUXR_2"/>
    <property type="match status" value="1"/>
</dbReference>
<dbReference type="PROSITE" id="PS00622">
    <property type="entry name" value="HTH_LUXR_1"/>
    <property type="match status" value="1"/>
</dbReference>
<dbReference type="SMART" id="SM00448">
    <property type="entry name" value="REC"/>
    <property type="match status" value="1"/>
</dbReference>
<evidence type="ECO:0000313" key="9">
    <source>
        <dbReference type="EMBL" id="GAA2494246.1"/>
    </source>
</evidence>
<dbReference type="InterPro" id="IPR058245">
    <property type="entry name" value="NreC/VraR/RcsB-like_REC"/>
</dbReference>
<keyword evidence="4" id="KW-0804">Transcription</keyword>
<keyword evidence="3" id="KW-0238">DNA-binding</keyword>
<feature type="domain" description="Response regulatory" evidence="8">
    <location>
        <begin position="26"/>
        <end position="139"/>
    </location>
</feature>
<sequence length="303" mass="31729">MSTDPPSVPPRGGGPFPALPEPQALRVVVADDNPVVRAGLTALLTGRADIEVVAEAADGRQAVEAAAAHRPDVVLLDVRMPGVDGISALPYLVGLAPVLMLTYSRESEIVREALRLGAGGYLVHGEFTAEQLVAAVRDVREGRAHFTATPATALLQQVRGGAAPGHGPAYDPGRGPAPEWPPAGPGPTAHRPAVGEPPAEYLQPQHPASQMQPFVAQSSSGHSKPAPADRARHGLSRREEEVMELIAAGMSNQQIAAACFISEKTVKNHINRIFAKLHAASRSEAIATWLGTARNRTAGGHRG</sequence>
<feature type="compositionally biased region" description="Polar residues" evidence="6">
    <location>
        <begin position="206"/>
        <end position="222"/>
    </location>
</feature>
<dbReference type="CDD" id="cd17535">
    <property type="entry name" value="REC_NarL-like"/>
    <property type="match status" value="1"/>
</dbReference>
<dbReference type="PRINTS" id="PR00038">
    <property type="entry name" value="HTHLUXR"/>
</dbReference>
<dbReference type="InterPro" id="IPR039420">
    <property type="entry name" value="WalR-like"/>
</dbReference>
<evidence type="ECO:0000256" key="1">
    <source>
        <dbReference type="ARBA" id="ARBA00022553"/>
    </source>
</evidence>
<dbReference type="PROSITE" id="PS50110">
    <property type="entry name" value="RESPONSE_REGULATORY"/>
    <property type="match status" value="1"/>
</dbReference>
<protein>
    <submittedName>
        <fullName evidence="9">Response regulator transcription factor</fullName>
    </submittedName>
</protein>
<dbReference type="Gene3D" id="1.10.10.10">
    <property type="entry name" value="Winged helix-like DNA-binding domain superfamily/Winged helix DNA-binding domain"/>
    <property type="match status" value="1"/>
</dbReference>
<dbReference type="InterPro" id="IPR000792">
    <property type="entry name" value="Tscrpt_reg_LuxR_C"/>
</dbReference>
<feature type="domain" description="HTH luxR-type" evidence="7">
    <location>
        <begin position="228"/>
        <end position="293"/>
    </location>
</feature>
<comment type="caution">
    <text evidence="9">The sequence shown here is derived from an EMBL/GenBank/DDBJ whole genome shotgun (WGS) entry which is preliminary data.</text>
</comment>
<dbReference type="SUPFAM" id="SSF52172">
    <property type="entry name" value="CheY-like"/>
    <property type="match status" value="1"/>
</dbReference>
<dbReference type="Gene3D" id="3.40.50.2300">
    <property type="match status" value="1"/>
</dbReference>
<keyword evidence="2" id="KW-0805">Transcription regulation</keyword>
<evidence type="ECO:0000256" key="2">
    <source>
        <dbReference type="ARBA" id="ARBA00023015"/>
    </source>
</evidence>
<dbReference type="InterPro" id="IPR011006">
    <property type="entry name" value="CheY-like_superfamily"/>
</dbReference>
<keyword evidence="10" id="KW-1185">Reference proteome</keyword>
<evidence type="ECO:0000256" key="6">
    <source>
        <dbReference type="SAM" id="MobiDB-lite"/>
    </source>
</evidence>
<evidence type="ECO:0000256" key="4">
    <source>
        <dbReference type="ARBA" id="ARBA00023163"/>
    </source>
</evidence>
<gene>
    <name evidence="9" type="ORF">GCM10010406_32890</name>
</gene>
<evidence type="ECO:0000313" key="10">
    <source>
        <dbReference type="Proteomes" id="UP001501358"/>
    </source>
</evidence>
<dbReference type="SMART" id="SM00421">
    <property type="entry name" value="HTH_LUXR"/>
    <property type="match status" value="1"/>
</dbReference>
<dbReference type="PANTHER" id="PTHR43214:SF24">
    <property type="entry name" value="TRANSCRIPTIONAL REGULATORY PROTEIN NARL-RELATED"/>
    <property type="match status" value="1"/>
</dbReference>
<dbReference type="PANTHER" id="PTHR43214">
    <property type="entry name" value="TWO-COMPONENT RESPONSE REGULATOR"/>
    <property type="match status" value="1"/>
</dbReference>
<organism evidence="9 10">
    <name type="scientific">Streptomyces thermolineatus</name>
    <dbReference type="NCBI Taxonomy" id="44033"/>
    <lineage>
        <taxon>Bacteria</taxon>
        <taxon>Bacillati</taxon>
        <taxon>Actinomycetota</taxon>
        <taxon>Actinomycetes</taxon>
        <taxon>Kitasatosporales</taxon>
        <taxon>Streptomycetaceae</taxon>
        <taxon>Streptomyces</taxon>
    </lineage>
</organism>
<dbReference type="RefSeq" id="WP_344383933.1">
    <property type="nucleotide sequence ID" value="NZ_BAAATA010000018.1"/>
</dbReference>
<dbReference type="CDD" id="cd06170">
    <property type="entry name" value="LuxR_C_like"/>
    <property type="match status" value="1"/>
</dbReference>
<evidence type="ECO:0000259" key="8">
    <source>
        <dbReference type="PROSITE" id="PS50110"/>
    </source>
</evidence>
<keyword evidence="1 5" id="KW-0597">Phosphoprotein</keyword>
<feature type="compositionally biased region" description="Basic and acidic residues" evidence="6">
    <location>
        <begin position="227"/>
        <end position="236"/>
    </location>
</feature>
<dbReference type="Pfam" id="PF00072">
    <property type="entry name" value="Response_reg"/>
    <property type="match status" value="1"/>
</dbReference>
<dbReference type="InterPro" id="IPR001789">
    <property type="entry name" value="Sig_transdc_resp-reg_receiver"/>
</dbReference>
<dbReference type="Proteomes" id="UP001501358">
    <property type="component" value="Unassembled WGS sequence"/>
</dbReference>
<feature type="region of interest" description="Disordered" evidence="6">
    <location>
        <begin position="160"/>
        <end position="236"/>
    </location>
</feature>
<evidence type="ECO:0000256" key="3">
    <source>
        <dbReference type="ARBA" id="ARBA00023125"/>
    </source>
</evidence>
<reference evidence="9 10" key="1">
    <citation type="journal article" date="2019" name="Int. J. Syst. Evol. Microbiol.">
        <title>The Global Catalogue of Microorganisms (GCM) 10K type strain sequencing project: providing services to taxonomists for standard genome sequencing and annotation.</title>
        <authorList>
            <consortium name="The Broad Institute Genomics Platform"/>
            <consortium name="The Broad Institute Genome Sequencing Center for Infectious Disease"/>
            <person name="Wu L."/>
            <person name="Ma J."/>
        </authorList>
    </citation>
    <scope>NUCLEOTIDE SEQUENCE [LARGE SCALE GENOMIC DNA]</scope>
    <source>
        <strain evidence="9 10">JCM 6307</strain>
    </source>
</reference>
<dbReference type="EMBL" id="BAAATA010000018">
    <property type="protein sequence ID" value="GAA2494246.1"/>
    <property type="molecule type" value="Genomic_DNA"/>
</dbReference>
<name>A0ABN3M1T1_9ACTN</name>
<evidence type="ECO:0000259" key="7">
    <source>
        <dbReference type="PROSITE" id="PS50043"/>
    </source>
</evidence>
<proteinExistence type="predicted"/>
<feature type="modified residue" description="4-aspartylphosphate" evidence="5">
    <location>
        <position position="77"/>
    </location>
</feature>
<dbReference type="Pfam" id="PF00196">
    <property type="entry name" value="GerE"/>
    <property type="match status" value="1"/>
</dbReference>
<accession>A0ABN3M1T1</accession>
<dbReference type="SUPFAM" id="SSF46894">
    <property type="entry name" value="C-terminal effector domain of the bipartite response regulators"/>
    <property type="match status" value="1"/>
</dbReference>